<dbReference type="OrthoDB" id="7691805at2759"/>
<evidence type="ECO:0000313" key="2">
    <source>
        <dbReference type="Proteomes" id="UP000217790"/>
    </source>
</evidence>
<dbReference type="Proteomes" id="UP000217790">
    <property type="component" value="Unassembled WGS sequence"/>
</dbReference>
<feature type="non-terminal residue" evidence="1">
    <location>
        <position position="74"/>
    </location>
</feature>
<dbReference type="EMBL" id="KZ293647">
    <property type="protein sequence ID" value="PBK99295.1"/>
    <property type="molecule type" value="Genomic_DNA"/>
</dbReference>
<dbReference type="InParanoid" id="A0A2H3DVR2"/>
<accession>A0A2H3DVR2</accession>
<gene>
    <name evidence="1" type="ORF">ARMGADRAFT_876170</name>
</gene>
<keyword evidence="2" id="KW-1185">Reference proteome</keyword>
<proteinExistence type="predicted"/>
<name>A0A2H3DVR2_ARMGA</name>
<dbReference type="STRING" id="47427.A0A2H3DVR2"/>
<sequence length="74" mass="8318">ADVVLTLLSGTSWLGDSGATRHIVKNRLYFSDYPQKDCKACIQAKHHAEPFPHEAERDYAEIGKMTFLDLWGPA</sequence>
<organism evidence="1 2">
    <name type="scientific">Armillaria gallica</name>
    <name type="common">Bulbous honey fungus</name>
    <name type="synonym">Armillaria bulbosa</name>
    <dbReference type="NCBI Taxonomy" id="47427"/>
    <lineage>
        <taxon>Eukaryota</taxon>
        <taxon>Fungi</taxon>
        <taxon>Dikarya</taxon>
        <taxon>Basidiomycota</taxon>
        <taxon>Agaricomycotina</taxon>
        <taxon>Agaricomycetes</taxon>
        <taxon>Agaricomycetidae</taxon>
        <taxon>Agaricales</taxon>
        <taxon>Marasmiineae</taxon>
        <taxon>Physalacriaceae</taxon>
        <taxon>Armillaria</taxon>
    </lineage>
</organism>
<reference evidence="2" key="1">
    <citation type="journal article" date="2017" name="Nat. Ecol. Evol.">
        <title>Genome expansion and lineage-specific genetic innovations in the forest pathogenic fungi Armillaria.</title>
        <authorList>
            <person name="Sipos G."/>
            <person name="Prasanna A.N."/>
            <person name="Walter M.C."/>
            <person name="O'Connor E."/>
            <person name="Balint B."/>
            <person name="Krizsan K."/>
            <person name="Kiss B."/>
            <person name="Hess J."/>
            <person name="Varga T."/>
            <person name="Slot J."/>
            <person name="Riley R."/>
            <person name="Boka B."/>
            <person name="Rigling D."/>
            <person name="Barry K."/>
            <person name="Lee J."/>
            <person name="Mihaltcheva S."/>
            <person name="LaButti K."/>
            <person name="Lipzen A."/>
            <person name="Waldron R."/>
            <person name="Moloney N.M."/>
            <person name="Sperisen C."/>
            <person name="Kredics L."/>
            <person name="Vagvoelgyi C."/>
            <person name="Patrignani A."/>
            <person name="Fitzpatrick D."/>
            <person name="Nagy I."/>
            <person name="Doyle S."/>
            <person name="Anderson J.B."/>
            <person name="Grigoriev I.V."/>
            <person name="Gueldener U."/>
            <person name="Muensterkoetter M."/>
            <person name="Nagy L.G."/>
        </authorList>
    </citation>
    <scope>NUCLEOTIDE SEQUENCE [LARGE SCALE GENOMIC DNA]</scope>
    <source>
        <strain evidence="2">Ar21-2</strain>
    </source>
</reference>
<protein>
    <submittedName>
        <fullName evidence="1">Uncharacterized protein</fullName>
    </submittedName>
</protein>
<feature type="non-terminal residue" evidence="1">
    <location>
        <position position="1"/>
    </location>
</feature>
<evidence type="ECO:0000313" key="1">
    <source>
        <dbReference type="EMBL" id="PBK99295.1"/>
    </source>
</evidence>
<dbReference type="AlphaFoldDB" id="A0A2H3DVR2"/>